<keyword evidence="2" id="KW-1185">Reference proteome</keyword>
<evidence type="ECO:0000313" key="2">
    <source>
        <dbReference type="Proteomes" id="UP001259587"/>
    </source>
</evidence>
<protein>
    <submittedName>
        <fullName evidence="1">Iron complex outermembrane receptor protein</fullName>
    </submittedName>
</protein>
<keyword evidence="1" id="KW-0675">Receptor</keyword>
<dbReference type="EMBL" id="JAVDTH010000049">
    <property type="protein sequence ID" value="MDR6715349.1"/>
    <property type="molecule type" value="Genomic_DNA"/>
</dbReference>
<name>A0ACC6KA45_9PSED</name>
<reference evidence="1" key="1">
    <citation type="submission" date="2023-07" db="EMBL/GenBank/DDBJ databases">
        <title>Sorghum-associated microbial communities from plants grown in Nebraska, USA.</title>
        <authorList>
            <person name="Schachtman D."/>
        </authorList>
    </citation>
    <scope>NUCLEOTIDE SEQUENCE</scope>
    <source>
        <strain evidence="1">BE56</strain>
    </source>
</reference>
<evidence type="ECO:0000313" key="1">
    <source>
        <dbReference type="EMBL" id="MDR6715349.1"/>
    </source>
</evidence>
<gene>
    <name evidence="1" type="ORF">J2W83_004993</name>
</gene>
<comment type="caution">
    <text evidence="1">The sequence shown here is derived from an EMBL/GenBank/DDBJ whole genome shotgun (WGS) entry which is preliminary data.</text>
</comment>
<dbReference type="Proteomes" id="UP001259587">
    <property type="component" value="Unassembled WGS sequence"/>
</dbReference>
<accession>A0ACC6KA45</accession>
<organism evidence="1 2">
    <name type="scientific">Pseudomonas hunanensis</name>
    <dbReference type="NCBI Taxonomy" id="1247546"/>
    <lineage>
        <taxon>Bacteria</taxon>
        <taxon>Pseudomonadati</taxon>
        <taxon>Pseudomonadota</taxon>
        <taxon>Gammaproteobacteria</taxon>
        <taxon>Pseudomonadales</taxon>
        <taxon>Pseudomonadaceae</taxon>
        <taxon>Pseudomonas</taxon>
    </lineage>
</organism>
<proteinExistence type="predicted"/>
<sequence>MLPSTNCQPVTRNRFTLAAQGGLARAVNRAVLGMALATPFAAVMIAQPAFAQNQAEAEFNIAAGPLDAALTQFAAAAGVTVSFEPSYVRSLNSPGLHGRYSSEAGLRQLLAGSKLQVLRLANGSYSLMPVVGDASTLQLDSTRVDGVGLESAYGPVSGYVANRSATGTKTDTPILEIPQAINVITADQVQAQGARSLTEALRYTPGLGTGGFTERNAIADEITSRGFAPTPLYLDGAYLPYAGSLGGAPQIDPYTLERIEVLKGPSSVLYGQNQPGGLINMVSKRPTREQRSQVKLGAGSYDRVNAGIDTSGPLDEQRVFTYRLIGVANKGNEQVAHTHSERLLLAPSLTWAPNEDTSLTVLAQVQRDDGLADYQALPMIGSLKRGPTGQKIDRDFFAGDSHYNDYKRDQYIFGYDFSHRFNDDLAMRSTARYTDVRDDYKGFYLRSFVTDADVPANTQANRVKLDWRQHNITYTLDNNLEYKFNTGALQHTALAGVDYRHFNRKYDGYNAYNVLPVDLYGKNNYDTSSVTPELDTRWDNTIRQTGVYLQDQIKLDNWILTVGGRQDWAEIDNKDLLAGSIESKRDSQFTGRIGLTYVTEFGLAPYVSYSQSFLPTLGTAAPERGGKAFDPTEGEQYEVGVKYQPLEKTLVTASVFQIKQKNVLTGDTVYQQYQSQGGEVRSRGVELEIKSSIDNIDVLGAATYIDSFYTKSTYGDQGNRSEAQAPVSATLWVDYHFTQAVLNGLTFGAGARYTGRKPGDAANSFDVPAYAVYDTTVRYDLGKLDPSLRGLNASLNVQNVFDREYVSDCNYSFGCYYGKERVASVEMTYDW</sequence>